<dbReference type="EMBL" id="CP065989">
    <property type="protein sequence ID" value="QQB16126.1"/>
    <property type="molecule type" value="Genomic_DNA"/>
</dbReference>
<dbReference type="Proteomes" id="UP000595374">
    <property type="component" value="Chromosome"/>
</dbReference>
<feature type="DNA-binding region" description="H-T-H motif" evidence="4">
    <location>
        <begin position="11"/>
        <end position="30"/>
    </location>
</feature>
<reference evidence="6 7" key="1">
    <citation type="submission" date="2020-12" db="EMBL/GenBank/DDBJ databases">
        <title>FDA dAtabase for Regulatory Grade micrObial Sequences (FDA-ARGOS): Supporting development and validation of Infectious Disease Dx tests.</title>
        <authorList>
            <person name="Sproer C."/>
            <person name="Gronow S."/>
            <person name="Severitt S."/>
            <person name="Schroder I."/>
            <person name="Tallon L."/>
            <person name="Sadzewicz L."/>
            <person name="Zhao X."/>
            <person name="Boylan J."/>
            <person name="Ott S."/>
            <person name="Bowen H."/>
            <person name="Vavikolanu K."/>
            <person name="Mehta A."/>
            <person name="Aluvathingal J."/>
            <person name="Nadendla S."/>
            <person name="Lowell S."/>
            <person name="Myers T."/>
            <person name="Yan Y."/>
            <person name="Sichtig H."/>
        </authorList>
    </citation>
    <scope>NUCLEOTIDE SEQUENCE [LARGE SCALE GENOMIC DNA]</scope>
    <source>
        <strain evidence="6 7">FDAARGOS_990</strain>
    </source>
</reference>
<dbReference type="GO" id="GO:0045892">
    <property type="term" value="P:negative regulation of DNA-templated transcription"/>
    <property type="evidence" value="ECO:0007669"/>
    <property type="project" value="InterPro"/>
</dbReference>
<dbReference type="InterPro" id="IPR004111">
    <property type="entry name" value="Repressor_TetR_C"/>
</dbReference>
<proteinExistence type="predicted"/>
<evidence type="ECO:0000313" key="6">
    <source>
        <dbReference type="EMBL" id="QQB16126.1"/>
    </source>
</evidence>
<dbReference type="SUPFAM" id="SSF48498">
    <property type="entry name" value="Tetracyclin repressor-like, C-terminal domain"/>
    <property type="match status" value="1"/>
</dbReference>
<evidence type="ECO:0000256" key="2">
    <source>
        <dbReference type="ARBA" id="ARBA00023125"/>
    </source>
</evidence>
<organism evidence="6 7">
    <name type="scientific">Brevibacterium casei</name>
    <dbReference type="NCBI Taxonomy" id="33889"/>
    <lineage>
        <taxon>Bacteria</taxon>
        <taxon>Bacillati</taxon>
        <taxon>Actinomycetota</taxon>
        <taxon>Actinomycetes</taxon>
        <taxon>Micrococcales</taxon>
        <taxon>Brevibacteriaceae</taxon>
        <taxon>Brevibacterium</taxon>
    </lineage>
</organism>
<evidence type="ECO:0000259" key="5">
    <source>
        <dbReference type="PROSITE" id="PS50977"/>
    </source>
</evidence>
<accession>A0A7T4A2K4</accession>
<protein>
    <submittedName>
        <fullName evidence="6">Helix-turn-helix transcriptional regulator</fullName>
    </submittedName>
</protein>
<evidence type="ECO:0000256" key="3">
    <source>
        <dbReference type="ARBA" id="ARBA00023163"/>
    </source>
</evidence>
<evidence type="ECO:0000256" key="1">
    <source>
        <dbReference type="ARBA" id="ARBA00023015"/>
    </source>
</evidence>
<keyword evidence="1" id="KW-0805">Transcription regulation</keyword>
<keyword evidence="3" id="KW-0804">Transcription</keyword>
<keyword evidence="2 4" id="KW-0238">DNA-binding</keyword>
<feature type="domain" description="HTH tetR-type" evidence="5">
    <location>
        <begin position="1"/>
        <end position="48"/>
    </location>
</feature>
<sequence>MAARPETTTVTNRALGKEVGVDPTAVYRHFPNKEVLMRALLDRLFQLACSKVTVDLDRWEDRLVEFAEITLDTFQEYPSIAATATTLTTQGPGELDSIELILECFHRAGLSGQALAENYSTFGAYVLSGAASLSAPLPASKNERRAWFSGALSADPARYPLTASIRDDILSLDHREIYLRGARQLVRSAVGPEGLEPPTLSV</sequence>
<dbReference type="InterPro" id="IPR001647">
    <property type="entry name" value="HTH_TetR"/>
</dbReference>
<evidence type="ECO:0000313" key="7">
    <source>
        <dbReference type="Proteomes" id="UP000595374"/>
    </source>
</evidence>
<dbReference type="Gene3D" id="1.10.10.60">
    <property type="entry name" value="Homeodomain-like"/>
    <property type="match status" value="1"/>
</dbReference>
<dbReference type="PROSITE" id="PS50977">
    <property type="entry name" value="HTH_TETR_2"/>
    <property type="match status" value="1"/>
</dbReference>
<dbReference type="SUPFAM" id="SSF46689">
    <property type="entry name" value="Homeodomain-like"/>
    <property type="match status" value="1"/>
</dbReference>
<evidence type="ECO:0000256" key="4">
    <source>
        <dbReference type="PROSITE-ProRule" id="PRU00335"/>
    </source>
</evidence>
<dbReference type="Pfam" id="PF02909">
    <property type="entry name" value="TetR_C_1"/>
    <property type="match status" value="1"/>
</dbReference>
<dbReference type="AlphaFoldDB" id="A0A7T4A2K4"/>
<dbReference type="GO" id="GO:0003677">
    <property type="term" value="F:DNA binding"/>
    <property type="evidence" value="ECO:0007669"/>
    <property type="project" value="UniProtKB-UniRule"/>
</dbReference>
<dbReference type="InterPro" id="IPR036271">
    <property type="entry name" value="Tet_transcr_reg_TetR-rel_C_sf"/>
</dbReference>
<dbReference type="Gene3D" id="1.10.357.10">
    <property type="entry name" value="Tetracycline Repressor, domain 2"/>
    <property type="match status" value="1"/>
</dbReference>
<dbReference type="Pfam" id="PF00440">
    <property type="entry name" value="TetR_N"/>
    <property type="match status" value="1"/>
</dbReference>
<dbReference type="InterPro" id="IPR009057">
    <property type="entry name" value="Homeodomain-like_sf"/>
</dbReference>
<name>A0A7T4A2K4_9MICO</name>
<gene>
    <name evidence="6" type="ORF">I6H47_11910</name>
</gene>